<dbReference type="RefSeq" id="WP_106190374.1">
    <property type="nucleotide sequence ID" value="NZ_PVTF01000008.1"/>
</dbReference>
<reference evidence="1 2" key="1">
    <citation type="submission" date="2018-03" db="EMBL/GenBank/DDBJ databases">
        <title>Genomic Encyclopedia of Archaeal and Bacterial Type Strains, Phase II (KMG-II): from individual species to whole genera.</title>
        <authorList>
            <person name="Goeker M."/>
        </authorList>
    </citation>
    <scope>NUCLEOTIDE SEQUENCE [LARGE SCALE GENOMIC DNA]</scope>
    <source>
        <strain evidence="1 2">DSM 44720</strain>
    </source>
</reference>
<accession>A0A2T0SZY6</accession>
<gene>
    <name evidence="1" type="ORF">CLV43_108382</name>
</gene>
<name>A0A2T0SZY6_9PSEU</name>
<protein>
    <submittedName>
        <fullName evidence="1">Uncharacterized protein</fullName>
    </submittedName>
</protein>
<evidence type="ECO:0000313" key="1">
    <source>
        <dbReference type="EMBL" id="PRY38982.1"/>
    </source>
</evidence>
<sequence length="115" mass="12323">MTLDDEIRKASAAHDRIFQVSYTVDRATTRKGARALGLSEGGSHVHLGRSTASRGGAEQVELRDCLSTHSGEGGWFRGTESGCLSVQTGNDPIKYTALETVIAGEIVAATRDRFQ</sequence>
<evidence type="ECO:0000313" key="2">
    <source>
        <dbReference type="Proteomes" id="UP000239494"/>
    </source>
</evidence>
<dbReference type="AlphaFoldDB" id="A0A2T0SZY6"/>
<comment type="caution">
    <text evidence="1">The sequence shown here is derived from an EMBL/GenBank/DDBJ whole genome shotgun (WGS) entry which is preliminary data.</text>
</comment>
<dbReference type="EMBL" id="PVTF01000008">
    <property type="protein sequence ID" value="PRY38982.1"/>
    <property type="molecule type" value="Genomic_DNA"/>
</dbReference>
<keyword evidence="2" id="KW-1185">Reference proteome</keyword>
<dbReference type="Proteomes" id="UP000239494">
    <property type="component" value="Unassembled WGS sequence"/>
</dbReference>
<organism evidence="1 2">
    <name type="scientific">Umezawaea tangerina</name>
    <dbReference type="NCBI Taxonomy" id="84725"/>
    <lineage>
        <taxon>Bacteria</taxon>
        <taxon>Bacillati</taxon>
        <taxon>Actinomycetota</taxon>
        <taxon>Actinomycetes</taxon>
        <taxon>Pseudonocardiales</taxon>
        <taxon>Pseudonocardiaceae</taxon>
        <taxon>Umezawaea</taxon>
    </lineage>
</organism>
<proteinExistence type="predicted"/>